<feature type="transmembrane region" description="Helical" evidence="5">
    <location>
        <begin position="196"/>
        <end position="214"/>
    </location>
</feature>
<dbReference type="eggNOG" id="COG0530">
    <property type="taxonomic scope" value="Bacteria"/>
</dbReference>
<dbReference type="AlphaFoldDB" id="A0A0P7XEN0"/>
<feature type="transmembrane region" description="Helical" evidence="5">
    <location>
        <begin position="79"/>
        <end position="98"/>
    </location>
</feature>
<dbReference type="OrthoDB" id="9794225at2"/>
<feature type="transmembrane region" description="Helical" evidence="5">
    <location>
        <begin position="12"/>
        <end position="37"/>
    </location>
</feature>
<feature type="transmembrane region" description="Helical" evidence="5">
    <location>
        <begin position="144"/>
        <end position="162"/>
    </location>
</feature>
<evidence type="ECO:0000256" key="1">
    <source>
        <dbReference type="ARBA" id="ARBA00004141"/>
    </source>
</evidence>
<dbReference type="Gene3D" id="1.20.1420.30">
    <property type="entry name" value="NCX, central ion-binding region"/>
    <property type="match status" value="1"/>
</dbReference>
<dbReference type="GO" id="GO:0008273">
    <property type="term" value="F:calcium, potassium:sodium antiporter activity"/>
    <property type="evidence" value="ECO:0007669"/>
    <property type="project" value="TreeGrafter"/>
</dbReference>
<feature type="transmembrane region" description="Helical" evidence="5">
    <location>
        <begin position="296"/>
        <end position="314"/>
    </location>
</feature>
<feature type="transmembrane region" description="Helical" evidence="5">
    <location>
        <begin position="234"/>
        <end position="253"/>
    </location>
</feature>
<protein>
    <submittedName>
        <fullName evidence="7">Cation:H+ antiporter</fullName>
    </submittedName>
</protein>
<name>A0A0P7XEN0_9BACT</name>
<feature type="domain" description="Sodium/calcium exchanger membrane region" evidence="6">
    <location>
        <begin position="196"/>
        <end position="338"/>
    </location>
</feature>
<evidence type="ECO:0000256" key="5">
    <source>
        <dbReference type="SAM" id="Phobius"/>
    </source>
</evidence>
<keyword evidence="2 5" id="KW-0812">Transmembrane</keyword>
<evidence type="ECO:0000256" key="4">
    <source>
        <dbReference type="ARBA" id="ARBA00023136"/>
    </source>
</evidence>
<feature type="transmembrane region" description="Helical" evidence="5">
    <location>
        <begin position="265"/>
        <end position="284"/>
    </location>
</feature>
<dbReference type="PANTHER" id="PTHR10846">
    <property type="entry name" value="SODIUM/POTASSIUM/CALCIUM EXCHANGER"/>
    <property type="match status" value="1"/>
</dbReference>
<dbReference type="InterPro" id="IPR004481">
    <property type="entry name" value="K/Na/Ca-exchanger"/>
</dbReference>
<gene>
    <name evidence="7" type="primary">yrbG-3</name>
    <name evidence="7" type="ORF">HLUCCX10_17910</name>
</gene>
<dbReference type="GO" id="GO:0005262">
    <property type="term" value="F:calcium channel activity"/>
    <property type="evidence" value="ECO:0007669"/>
    <property type="project" value="TreeGrafter"/>
</dbReference>
<comment type="subcellular location">
    <subcellularLocation>
        <location evidence="1">Membrane</location>
        <topology evidence="1">Multi-pass membrane protein</topology>
    </subcellularLocation>
</comment>
<evidence type="ECO:0000259" key="6">
    <source>
        <dbReference type="Pfam" id="PF01699"/>
    </source>
</evidence>
<dbReference type="STRING" id="1305737.GCA_000526355_00440"/>
<evidence type="ECO:0000256" key="2">
    <source>
        <dbReference type="ARBA" id="ARBA00022692"/>
    </source>
</evidence>
<dbReference type="GO" id="GO:0006874">
    <property type="term" value="P:intracellular calcium ion homeostasis"/>
    <property type="evidence" value="ECO:0007669"/>
    <property type="project" value="TreeGrafter"/>
</dbReference>
<dbReference type="EMBL" id="LJXT01000186">
    <property type="protein sequence ID" value="KPQ05856.1"/>
    <property type="molecule type" value="Genomic_DNA"/>
</dbReference>
<feature type="transmembrane region" description="Helical" evidence="5">
    <location>
        <begin position="326"/>
        <end position="345"/>
    </location>
</feature>
<comment type="caution">
    <text evidence="7">The sequence shown here is derived from an EMBL/GenBank/DDBJ whole genome shotgun (WGS) entry which is preliminary data.</text>
</comment>
<evidence type="ECO:0000256" key="3">
    <source>
        <dbReference type="ARBA" id="ARBA00022989"/>
    </source>
</evidence>
<dbReference type="Proteomes" id="UP000050421">
    <property type="component" value="Unassembled WGS sequence"/>
</dbReference>
<dbReference type="InterPro" id="IPR044880">
    <property type="entry name" value="NCX_ion-bd_dom_sf"/>
</dbReference>
<dbReference type="GO" id="GO:0005886">
    <property type="term" value="C:plasma membrane"/>
    <property type="evidence" value="ECO:0007669"/>
    <property type="project" value="TreeGrafter"/>
</dbReference>
<keyword evidence="3 5" id="KW-1133">Transmembrane helix</keyword>
<dbReference type="PATRIC" id="fig|1305737.6.peg.947"/>
<dbReference type="InterPro" id="IPR004837">
    <property type="entry name" value="NaCa_Exmemb"/>
</dbReference>
<reference evidence="7 8" key="1">
    <citation type="submission" date="2015-09" db="EMBL/GenBank/DDBJ databases">
        <title>Identification and resolution of microdiversity through metagenomic sequencing of parallel consortia.</title>
        <authorList>
            <person name="Nelson W.C."/>
            <person name="Romine M.F."/>
            <person name="Lindemann S.R."/>
        </authorList>
    </citation>
    <scope>NUCLEOTIDE SEQUENCE [LARGE SCALE GENOMIC DNA]</scope>
    <source>
        <strain evidence="7">HL-49</strain>
    </source>
</reference>
<proteinExistence type="predicted"/>
<keyword evidence="4 5" id="KW-0472">Membrane</keyword>
<dbReference type="Pfam" id="PF01699">
    <property type="entry name" value="Na_Ca_ex"/>
    <property type="match status" value="2"/>
</dbReference>
<evidence type="ECO:0000313" key="7">
    <source>
        <dbReference type="EMBL" id="KPQ05856.1"/>
    </source>
</evidence>
<sequence length="346" mass="36887">MSAFISFHDLGLFEVILIFVFSAIVISFAGTYLAKFADQIADITKMGEAVVGAVLLGAITSLAGVVTSLTAAYQGYADLAISNAIGGIAVQTLFLAFADMTYKKANLEHASASLSNLMYSILLIGLLTLLLLMSQTPEITVWNFHPGSPFIIIAYIFGLRMVSRGSKAPMWSPKLTSETIPDIPAKNLGSINHQKLWISFFIAAGLVVFAGYLVGEAGIAITKKTDLSESFVGGLFTAVATSLPELIVSISAVRRGSLTMAVSNIVGGNSFEVIVVALADFFYSGSILHAATTSDSYIITLTILLMSILLLGLLVREKKGIAKIGWESFAIVIFFILGYLLLFIIG</sequence>
<feature type="transmembrane region" description="Helical" evidence="5">
    <location>
        <begin position="110"/>
        <end position="132"/>
    </location>
</feature>
<dbReference type="PANTHER" id="PTHR10846:SF8">
    <property type="entry name" value="INNER MEMBRANE PROTEIN YRBG"/>
    <property type="match status" value="1"/>
</dbReference>
<evidence type="ECO:0000313" key="8">
    <source>
        <dbReference type="Proteomes" id="UP000050421"/>
    </source>
</evidence>
<feature type="domain" description="Sodium/calcium exchanger membrane region" evidence="6">
    <location>
        <begin position="16"/>
        <end position="142"/>
    </location>
</feature>
<organism evidence="7 8">
    <name type="scientific">Algoriphagus marincola HL-49</name>
    <dbReference type="NCBI Taxonomy" id="1305737"/>
    <lineage>
        <taxon>Bacteria</taxon>
        <taxon>Pseudomonadati</taxon>
        <taxon>Bacteroidota</taxon>
        <taxon>Cytophagia</taxon>
        <taxon>Cytophagales</taxon>
        <taxon>Cyclobacteriaceae</taxon>
        <taxon>Algoriphagus</taxon>
    </lineage>
</organism>
<feature type="transmembrane region" description="Helical" evidence="5">
    <location>
        <begin position="49"/>
        <end position="73"/>
    </location>
</feature>
<accession>A0A0P7XEN0</accession>